<dbReference type="InterPro" id="IPR050809">
    <property type="entry name" value="UgpAE/MalFG_permease"/>
</dbReference>
<dbReference type="RefSeq" id="WP_021037469.1">
    <property type="nucleotide sequence ID" value="NZ_AZSI01000009.1"/>
</dbReference>
<feature type="transmembrane region" description="Helical" evidence="9">
    <location>
        <begin position="12"/>
        <end position="31"/>
    </location>
</feature>
<keyword evidence="3" id="KW-1003">Cell membrane</keyword>
<feature type="transmembrane region" description="Helical" evidence="9">
    <location>
        <begin position="166"/>
        <end position="195"/>
    </location>
</feature>
<feature type="transmembrane region" description="Helical" evidence="9">
    <location>
        <begin position="282"/>
        <end position="300"/>
    </location>
</feature>
<dbReference type="PROSITE" id="PS50928">
    <property type="entry name" value="ABC_TM1"/>
    <property type="match status" value="1"/>
</dbReference>
<evidence type="ECO:0000313" key="11">
    <source>
        <dbReference type="EMBL" id="KEY63294.1"/>
    </source>
</evidence>
<dbReference type="GO" id="GO:0015031">
    <property type="term" value="P:protein transport"/>
    <property type="evidence" value="ECO:0007669"/>
    <property type="project" value="UniProtKB-KW"/>
</dbReference>
<dbReference type="GO" id="GO:0005886">
    <property type="term" value="C:plasma membrane"/>
    <property type="evidence" value="ECO:0007669"/>
    <property type="project" value="UniProtKB-SubCell"/>
</dbReference>
<keyword evidence="2 9" id="KW-0813">Transport</keyword>
<dbReference type="PANTHER" id="PTHR43227:SF11">
    <property type="entry name" value="BLL4140 PROTEIN"/>
    <property type="match status" value="1"/>
</dbReference>
<dbReference type="InterPro" id="IPR000515">
    <property type="entry name" value="MetI-like"/>
</dbReference>
<protein>
    <submittedName>
        <fullName evidence="11">Sugar ABC transporter, permease protein</fullName>
    </submittedName>
</protein>
<keyword evidence="5" id="KW-0571">Peptide transport</keyword>
<keyword evidence="7 9" id="KW-1133">Transmembrane helix</keyword>
<dbReference type="InterPro" id="IPR035906">
    <property type="entry name" value="MetI-like_sf"/>
</dbReference>
<evidence type="ECO:0000256" key="8">
    <source>
        <dbReference type="ARBA" id="ARBA00023136"/>
    </source>
</evidence>
<evidence type="ECO:0000313" key="12">
    <source>
        <dbReference type="Proteomes" id="UP000028401"/>
    </source>
</evidence>
<dbReference type="Gene3D" id="1.10.3720.10">
    <property type="entry name" value="MetI-like"/>
    <property type="match status" value="1"/>
</dbReference>
<dbReference type="Pfam" id="PF00528">
    <property type="entry name" value="BPD_transp_1"/>
    <property type="match status" value="1"/>
</dbReference>
<evidence type="ECO:0000256" key="2">
    <source>
        <dbReference type="ARBA" id="ARBA00022448"/>
    </source>
</evidence>
<evidence type="ECO:0000256" key="1">
    <source>
        <dbReference type="ARBA" id="ARBA00004651"/>
    </source>
</evidence>
<dbReference type="AlphaFoldDB" id="A0A084ADB5"/>
<gene>
    <name evidence="11" type="ORF">U725_00424</name>
</gene>
<reference evidence="11 12" key="1">
    <citation type="submission" date="2014-06" db="EMBL/GenBank/DDBJ databases">
        <title>Draft genome sequence of the putrescine producing strain Lactococcus lactis subsp cremoris GE214.</title>
        <authorList>
            <person name="Ladero V."/>
            <person name="Linares D.M."/>
            <person name="del Rio B."/>
            <person name="Mayo B."/>
            <person name="Martin M.C."/>
            <person name="Fernandez M."/>
            <person name="Alvarez M.A."/>
        </authorList>
    </citation>
    <scope>NUCLEOTIDE SEQUENCE [LARGE SCALE GENOMIC DNA]</scope>
    <source>
        <strain evidence="11 12">GE214</strain>
    </source>
</reference>
<evidence type="ECO:0000256" key="4">
    <source>
        <dbReference type="ARBA" id="ARBA00022692"/>
    </source>
</evidence>
<feature type="transmembrane region" description="Helical" evidence="9">
    <location>
        <begin position="114"/>
        <end position="138"/>
    </location>
</feature>
<feature type="transmembrane region" description="Helical" evidence="9">
    <location>
        <begin position="82"/>
        <end position="102"/>
    </location>
</feature>
<proteinExistence type="inferred from homology"/>
<dbReference type="SUPFAM" id="SSF161098">
    <property type="entry name" value="MetI-like"/>
    <property type="match status" value="1"/>
</dbReference>
<evidence type="ECO:0000256" key="6">
    <source>
        <dbReference type="ARBA" id="ARBA00022927"/>
    </source>
</evidence>
<evidence type="ECO:0000256" key="3">
    <source>
        <dbReference type="ARBA" id="ARBA00022475"/>
    </source>
</evidence>
<dbReference type="Proteomes" id="UP000028401">
    <property type="component" value="Unassembled WGS sequence"/>
</dbReference>
<organism evidence="11 12">
    <name type="scientific">Lactococcus cremoris subsp. cremoris GE214</name>
    <dbReference type="NCBI Taxonomy" id="1415168"/>
    <lineage>
        <taxon>Bacteria</taxon>
        <taxon>Bacillati</taxon>
        <taxon>Bacillota</taxon>
        <taxon>Bacilli</taxon>
        <taxon>Lactobacillales</taxon>
        <taxon>Streptococcaceae</taxon>
        <taxon>Lactococcus</taxon>
        <taxon>Lactococcus cremoris subsp. cremoris</taxon>
    </lineage>
</organism>
<sequence length="310" mass="35251">MNKFFRNIWRYKALILMAIPGAIWMIFFFYIPVFANIVAFKDFHIDPDGFLASLTNSPWVGFKNFEFLFSSGAAFDITRNTVLYNVGFISLNLIISIAFAIIMSELRNKKLVKIYQTMSLLPYFLSWVVISYFVYAFLAPGNKGIFNQMIMHNGGMPVNWYQEPKYWVFIILFIGVWKGIGYNSIIYFATVMGINPTYYEAAMVDGATKWQQIKNITIPQVVPLMTILTILAVGNIFRADFGLFYNVPRQSGALTPVTQVLDTYIYNGLANTGDLGMATAAALYQSVVGFILLMITNFFARRLDNDSALF</sequence>
<evidence type="ECO:0000256" key="9">
    <source>
        <dbReference type="RuleBase" id="RU363032"/>
    </source>
</evidence>
<dbReference type="EMBL" id="AZSI01000009">
    <property type="protein sequence ID" value="KEY63294.1"/>
    <property type="molecule type" value="Genomic_DNA"/>
</dbReference>
<dbReference type="CDD" id="cd06261">
    <property type="entry name" value="TM_PBP2"/>
    <property type="match status" value="1"/>
</dbReference>
<keyword evidence="6" id="KW-0653">Protein transport</keyword>
<dbReference type="PATRIC" id="fig|1415168.3.peg.445"/>
<comment type="caution">
    <text evidence="11">The sequence shown here is derived from an EMBL/GenBank/DDBJ whole genome shotgun (WGS) entry which is preliminary data.</text>
</comment>
<comment type="subcellular location">
    <subcellularLocation>
        <location evidence="1 9">Cell membrane</location>
        <topology evidence="1 9">Multi-pass membrane protein</topology>
    </subcellularLocation>
</comment>
<name>A0A084ADB5_LACLC</name>
<keyword evidence="4 9" id="KW-0812">Transmembrane</keyword>
<comment type="similarity">
    <text evidence="9">Belongs to the binding-protein-dependent transport system permease family.</text>
</comment>
<evidence type="ECO:0000256" key="7">
    <source>
        <dbReference type="ARBA" id="ARBA00022989"/>
    </source>
</evidence>
<dbReference type="GO" id="GO:0055085">
    <property type="term" value="P:transmembrane transport"/>
    <property type="evidence" value="ECO:0007669"/>
    <property type="project" value="InterPro"/>
</dbReference>
<keyword evidence="8 9" id="KW-0472">Membrane</keyword>
<dbReference type="GO" id="GO:0015833">
    <property type="term" value="P:peptide transport"/>
    <property type="evidence" value="ECO:0007669"/>
    <property type="project" value="UniProtKB-KW"/>
</dbReference>
<dbReference type="PANTHER" id="PTHR43227">
    <property type="entry name" value="BLL4140 PROTEIN"/>
    <property type="match status" value="1"/>
</dbReference>
<feature type="domain" description="ABC transmembrane type-1" evidence="10">
    <location>
        <begin position="78"/>
        <end position="296"/>
    </location>
</feature>
<evidence type="ECO:0000256" key="5">
    <source>
        <dbReference type="ARBA" id="ARBA00022856"/>
    </source>
</evidence>
<feature type="transmembrane region" description="Helical" evidence="9">
    <location>
        <begin position="216"/>
        <end position="237"/>
    </location>
</feature>
<evidence type="ECO:0000259" key="10">
    <source>
        <dbReference type="PROSITE" id="PS50928"/>
    </source>
</evidence>
<dbReference type="GeneID" id="61109730"/>
<accession>A0A084ADB5</accession>